<accession>A0A6N4X5W1</accession>
<evidence type="ECO:0000256" key="3">
    <source>
        <dbReference type="ARBA" id="ARBA00022448"/>
    </source>
</evidence>
<comment type="similarity">
    <text evidence="2 11">Belongs to the sodium:solute symporter (SSF) (TC 2.A.21) family.</text>
</comment>
<keyword evidence="8" id="KW-0406">Ion transport</keyword>
<feature type="transmembrane region" description="Helical" evidence="12">
    <location>
        <begin position="457"/>
        <end position="476"/>
    </location>
</feature>
<keyword evidence="9 12" id="KW-0472">Membrane</keyword>
<keyword evidence="7" id="KW-0915">Sodium</keyword>
<keyword evidence="14" id="KW-1185">Reference proteome</keyword>
<evidence type="ECO:0000256" key="5">
    <source>
        <dbReference type="ARBA" id="ARBA00022692"/>
    </source>
</evidence>
<dbReference type="PANTHER" id="PTHR42985">
    <property type="entry name" value="SODIUM-COUPLED MONOCARBOXYLATE TRANSPORTER"/>
    <property type="match status" value="1"/>
</dbReference>
<feature type="transmembrane region" description="Helical" evidence="12">
    <location>
        <begin position="316"/>
        <end position="334"/>
    </location>
</feature>
<evidence type="ECO:0000256" key="8">
    <source>
        <dbReference type="ARBA" id="ARBA00023065"/>
    </source>
</evidence>
<dbReference type="EMBL" id="CACVBR010000011">
    <property type="protein sequence ID" value="CAA7195477.1"/>
    <property type="molecule type" value="Genomic_DNA"/>
</dbReference>
<dbReference type="GO" id="GO:0015293">
    <property type="term" value="F:symporter activity"/>
    <property type="evidence" value="ECO:0007669"/>
    <property type="project" value="TreeGrafter"/>
</dbReference>
<evidence type="ECO:0000256" key="7">
    <source>
        <dbReference type="ARBA" id="ARBA00023053"/>
    </source>
</evidence>
<keyword evidence="5 12" id="KW-0812">Transmembrane</keyword>
<feature type="transmembrane region" description="Helical" evidence="12">
    <location>
        <begin position="232"/>
        <end position="250"/>
    </location>
</feature>
<feature type="transmembrane region" description="Helical" evidence="12">
    <location>
        <begin position="182"/>
        <end position="201"/>
    </location>
</feature>
<protein>
    <submittedName>
        <fullName evidence="13">Sodium/glucose cotransporter</fullName>
    </submittedName>
</protein>
<evidence type="ECO:0000313" key="14">
    <source>
        <dbReference type="Proteomes" id="UP000445144"/>
    </source>
</evidence>
<feature type="transmembrane region" description="Helical" evidence="12">
    <location>
        <begin position="151"/>
        <end position="170"/>
    </location>
</feature>
<evidence type="ECO:0000256" key="6">
    <source>
        <dbReference type="ARBA" id="ARBA00022989"/>
    </source>
</evidence>
<keyword evidence="10" id="KW-0739">Sodium transport</keyword>
<keyword evidence="6 12" id="KW-1133">Transmembrane helix</keyword>
<feature type="transmembrane region" description="Helical" evidence="12">
    <location>
        <begin position="42"/>
        <end position="66"/>
    </location>
</feature>
<dbReference type="PANTHER" id="PTHR42985:SF47">
    <property type="entry name" value="INTEGRAL MEMBRANE TRANSPORT PROTEIN"/>
    <property type="match status" value="1"/>
</dbReference>
<evidence type="ECO:0000256" key="4">
    <source>
        <dbReference type="ARBA" id="ARBA00022475"/>
    </source>
</evidence>
<evidence type="ECO:0000256" key="2">
    <source>
        <dbReference type="ARBA" id="ARBA00006434"/>
    </source>
</evidence>
<evidence type="ECO:0000256" key="11">
    <source>
        <dbReference type="RuleBase" id="RU362091"/>
    </source>
</evidence>
<dbReference type="InterPro" id="IPR001734">
    <property type="entry name" value="Na/solute_symporter"/>
</dbReference>
<dbReference type="CDD" id="cd10326">
    <property type="entry name" value="SLC5sbd_NIS-like"/>
    <property type="match status" value="1"/>
</dbReference>
<gene>
    <name evidence="13" type="primary">sglT</name>
    <name evidence="13" type="ORF">CHRY9293_01675</name>
</gene>
<evidence type="ECO:0000313" key="13">
    <source>
        <dbReference type="EMBL" id="CAA7195477.1"/>
    </source>
</evidence>
<name>A0A6N4X5W1_9FLAO</name>
<dbReference type="GO" id="GO:0005886">
    <property type="term" value="C:plasma membrane"/>
    <property type="evidence" value="ECO:0007669"/>
    <property type="project" value="UniProtKB-SubCell"/>
</dbReference>
<dbReference type="InterPro" id="IPR051163">
    <property type="entry name" value="Sodium:Solute_Symporter_SSF"/>
</dbReference>
<dbReference type="GO" id="GO:0006814">
    <property type="term" value="P:sodium ion transport"/>
    <property type="evidence" value="ECO:0007669"/>
    <property type="project" value="UniProtKB-KW"/>
</dbReference>
<sequence length="479" mass="53382">MSPVILLSIIIIYFALLLWVAYRTGKGSDNESFFIGNRKSNWMLVAFGMIGTSLSGVTFVSVPGAVENDKFGYLQITLGYLIGYVTIAYVLLPLYYRLKLTSIYGYLQKRMGQLSYKSGAWIFIVSRLVGATARLYLVVNILQISILDSLGVPFIVTTLIILIMIILYTYEGGVKTIVWTDTLQTSCMLLGLIICTIYMLHHLGLNFGDSLAAMHEKGYTKVFDFDPNNKSFFIKQILAGAFITITMTGIDQEMMQKSLSVTKLKDSQKNMVTLGFILLGVISLFLYMGGLLHLYGAQENVISSGDQLFPDIALNHMPPIISIIFIIALISALFPSADGAMTALTSSLCIDIFGMKEKKDWDDTKKERFRKKIHLGVAISFLIMVVIFKIINDNSMIGLILKLAGFTYGPLLGLFAFGILTKHKVNDKLVPYVCVAAPIISFLIDKYQEHISGEFKIGLELLIINGFLTFVGLWLIKRK</sequence>
<organism evidence="13 14">
    <name type="scientific">Chryseobacterium potabilaquae</name>
    <dbReference type="NCBI Taxonomy" id="2675057"/>
    <lineage>
        <taxon>Bacteria</taxon>
        <taxon>Pseudomonadati</taxon>
        <taxon>Bacteroidota</taxon>
        <taxon>Flavobacteriia</taxon>
        <taxon>Flavobacteriales</taxon>
        <taxon>Weeksellaceae</taxon>
        <taxon>Chryseobacterium group</taxon>
        <taxon>Chryseobacterium</taxon>
    </lineage>
</organism>
<comment type="subcellular location">
    <subcellularLocation>
        <location evidence="1">Cell membrane</location>
        <topology evidence="1">Multi-pass membrane protein</topology>
    </subcellularLocation>
</comment>
<dbReference type="Pfam" id="PF00474">
    <property type="entry name" value="SSF"/>
    <property type="match status" value="1"/>
</dbReference>
<keyword evidence="3" id="KW-0813">Transport</keyword>
<dbReference type="AlphaFoldDB" id="A0A6N4X5W1"/>
<evidence type="ECO:0000256" key="10">
    <source>
        <dbReference type="ARBA" id="ARBA00023201"/>
    </source>
</evidence>
<dbReference type="Gene3D" id="1.20.1730.10">
    <property type="entry name" value="Sodium/glucose cotransporter"/>
    <property type="match status" value="1"/>
</dbReference>
<feature type="transmembrane region" description="Helical" evidence="12">
    <location>
        <begin position="397"/>
        <end position="417"/>
    </location>
</feature>
<feature type="transmembrane region" description="Helical" evidence="12">
    <location>
        <begin position="6"/>
        <end position="22"/>
    </location>
</feature>
<dbReference type="Proteomes" id="UP000445144">
    <property type="component" value="Unassembled WGS sequence"/>
</dbReference>
<feature type="transmembrane region" description="Helical" evidence="12">
    <location>
        <begin position="429"/>
        <end position="445"/>
    </location>
</feature>
<feature type="transmembrane region" description="Helical" evidence="12">
    <location>
        <begin position="119"/>
        <end position="139"/>
    </location>
</feature>
<evidence type="ECO:0000256" key="1">
    <source>
        <dbReference type="ARBA" id="ARBA00004651"/>
    </source>
</evidence>
<dbReference type="RefSeq" id="WP_162032554.1">
    <property type="nucleotide sequence ID" value="NZ_CACVBR010000011.1"/>
</dbReference>
<feature type="transmembrane region" description="Helical" evidence="12">
    <location>
        <begin position="78"/>
        <end position="98"/>
    </location>
</feature>
<reference evidence="13 14" key="1">
    <citation type="submission" date="2020-01" db="EMBL/GenBank/DDBJ databases">
        <authorList>
            <person name="Rodrigo-Torres L."/>
            <person name="Arahal R. D."/>
            <person name="Lucena T."/>
        </authorList>
    </citation>
    <scope>NUCLEOTIDE SEQUENCE [LARGE SCALE GENOMIC DNA]</scope>
    <source>
        <strain evidence="13 14">CECT 9293</strain>
    </source>
</reference>
<evidence type="ECO:0000256" key="12">
    <source>
        <dbReference type="SAM" id="Phobius"/>
    </source>
</evidence>
<evidence type="ECO:0000256" key="9">
    <source>
        <dbReference type="ARBA" id="ARBA00023136"/>
    </source>
</evidence>
<keyword evidence="4" id="KW-1003">Cell membrane</keyword>
<proteinExistence type="inferred from homology"/>
<dbReference type="InterPro" id="IPR038377">
    <property type="entry name" value="Na/Glc_symporter_sf"/>
</dbReference>
<dbReference type="PROSITE" id="PS50283">
    <property type="entry name" value="NA_SOLUT_SYMP_3"/>
    <property type="match status" value="1"/>
</dbReference>
<feature type="transmembrane region" description="Helical" evidence="12">
    <location>
        <begin position="373"/>
        <end position="391"/>
    </location>
</feature>
<feature type="transmembrane region" description="Helical" evidence="12">
    <location>
        <begin position="271"/>
        <end position="296"/>
    </location>
</feature>